<keyword evidence="6" id="KW-0010">Activator</keyword>
<evidence type="ECO:0000256" key="9">
    <source>
        <dbReference type="ARBA" id="ARBA00023329"/>
    </source>
</evidence>
<dbReference type="Proteomes" id="UP000183832">
    <property type="component" value="Unassembled WGS sequence"/>
</dbReference>
<name>A0A1J1I802_9DIPT</name>
<dbReference type="GO" id="GO:0045893">
    <property type="term" value="P:positive regulation of DNA-templated transcription"/>
    <property type="evidence" value="ECO:0007669"/>
    <property type="project" value="TreeGrafter"/>
</dbReference>
<dbReference type="GO" id="GO:0005829">
    <property type="term" value="C:cytosol"/>
    <property type="evidence" value="ECO:0007669"/>
    <property type="project" value="UniProtKB-SubCell"/>
</dbReference>
<dbReference type="GO" id="GO:0000045">
    <property type="term" value="P:autophagosome assembly"/>
    <property type="evidence" value="ECO:0007669"/>
    <property type="project" value="TreeGrafter"/>
</dbReference>
<keyword evidence="5" id="KW-0805">Transcription regulation</keyword>
<evidence type="ECO:0000313" key="12">
    <source>
        <dbReference type="EMBL" id="CRK95866.1"/>
    </source>
</evidence>
<keyword evidence="3" id="KW-0963">Cytoplasm</keyword>
<dbReference type="GO" id="GO:0016604">
    <property type="term" value="C:nuclear body"/>
    <property type="evidence" value="ECO:0007669"/>
    <property type="project" value="UniProtKB-SubCell"/>
</dbReference>
<reference evidence="12 13" key="1">
    <citation type="submission" date="2015-04" db="EMBL/GenBank/DDBJ databases">
        <authorList>
            <person name="Syromyatnikov M.Y."/>
            <person name="Popov V.N."/>
        </authorList>
    </citation>
    <scope>NUCLEOTIDE SEQUENCE [LARGE SCALE GENOMIC DNA]</scope>
</reference>
<dbReference type="AlphaFoldDB" id="A0A1J1I802"/>
<evidence type="ECO:0000256" key="10">
    <source>
        <dbReference type="ARBA" id="ARBA00034306"/>
    </source>
</evidence>
<evidence type="ECO:0000256" key="1">
    <source>
        <dbReference type="ARBA" id="ARBA00004419"/>
    </source>
</evidence>
<evidence type="ECO:0000256" key="11">
    <source>
        <dbReference type="SAM" id="MobiDB-lite"/>
    </source>
</evidence>
<evidence type="ECO:0000256" key="4">
    <source>
        <dbReference type="ARBA" id="ARBA00023006"/>
    </source>
</evidence>
<dbReference type="OrthoDB" id="10041339at2759"/>
<evidence type="ECO:0000256" key="7">
    <source>
        <dbReference type="ARBA" id="ARBA00023163"/>
    </source>
</evidence>
<dbReference type="GO" id="GO:0031410">
    <property type="term" value="C:cytoplasmic vesicle"/>
    <property type="evidence" value="ECO:0007669"/>
    <property type="project" value="UniProtKB-KW"/>
</dbReference>
<sequence>MFNSLFNSLFGKSNKDNNSTDLDENSGDTDKTQQGFSEADSNVTAIILDEDKDWLFVEKEVESDTISIEATPKNLQLVPFKSIFTNLGSINETDENSFLSANLPSLFPNSMDDSWFLTPPECFSSVSSIQLESSPLENLLIEHPSMSVYYNFRKRGSLTAITNGNVIDDLVVLEMSQNDIEEEQAEKVSSNKRGKRNKKSRSTGVQNTVSLVLVKKNNNAQKSQDPRRTNPGKTAFERNNKCYALRHAPKRTTVINQPSSRMMMINKKN</sequence>
<feature type="region of interest" description="Disordered" evidence="11">
    <location>
        <begin position="183"/>
        <end position="208"/>
    </location>
</feature>
<evidence type="ECO:0000313" key="13">
    <source>
        <dbReference type="Proteomes" id="UP000183832"/>
    </source>
</evidence>
<keyword evidence="8" id="KW-0539">Nucleus</keyword>
<organism evidence="12 13">
    <name type="scientific">Clunio marinus</name>
    <dbReference type="NCBI Taxonomy" id="568069"/>
    <lineage>
        <taxon>Eukaryota</taxon>
        <taxon>Metazoa</taxon>
        <taxon>Ecdysozoa</taxon>
        <taxon>Arthropoda</taxon>
        <taxon>Hexapoda</taxon>
        <taxon>Insecta</taxon>
        <taxon>Pterygota</taxon>
        <taxon>Neoptera</taxon>
        <taxon>Endopterygota</taxon>
        <taxon>Diptera</taxon>
        <taxon>Nematocera</taxon>
        <taxon>Chironomoidea</taxon>
        <taxon>Chironomidae</taxon>
        <taxon>Clunio</taxon>
    </lineage>
</organism>
<keyword evidence="13" id="KW-1185">Reference proteome</keyword>
<dbReference type="Pfam" id="PF14839">
    <property type="entry name" value="DOR"/>
    <property type="match status" value="1"/>
</dbReference>
<feature type="region of interest" description="Disordered" evidence="11">
    <location>
        <begin position="217"/>
        <end position="236"/>
    </location>
</feature>
<dbReference type="STRING" id="568069.A0A1J1I802"/>
<evidence type="ECO:0000256" key="5">
    <source>
        <dbReference type="ARBA" id="ARBA00023015"/>
    </source>
</evidence>
<evidence type="ECO:0000256" key="3">
    <source>
        <dbReference type="ARBA" id="ARBA00022490"/>
    </source>
</evidence>
<feature type="region of interest" description="Disordered" evidence="11">
    <location>
        <begin position="16"/>
        <end position="36"/>
    </location>
</feature>
<dbReference type="GO" id="GO:0005776">
    <property type="term" value="C:autophagosome"/>
    <property type="evidence" value="ECO:0007669"/>
    <property type="project" value="UniProtKB-SubCell"/>
</dbReference>
<keyword evidence="7" id="KW-0804">Transcription</keyword>
<dbReference type="PANTHER" id="PTHR31671">
    <property type="entry name" value="DIABETES AND OBESITY REGULATED, ISOFORM G"/>
    <property type="match status" value="1"/>
</dbReference>
<proteinExistence type="predicted"/>
<evidence type="ECO:0000256" key="2">
    <source>
        <dbReference type="ARBA" id="ARBA00004514"/>
    </source>
</evidence>
<keyword evidence="4" id="KW-0072">Autophagy</keyword>
<gene>
    <name evidence="12" type="ORF">CLUMA_CG009313</name>
</gene>
<evidence type="ECO:0000256" key="8">
    <source>
        <dbReference type="ARBA" id="ARBA00023242"/>
    </source>
</evidence>
<accession>A0A1J1I802</accession>
<protein>
    <submittedName>
        <fullName evidence="12">CLUMA_CG009313, isoform A</fullName>
    </submittedName>
</protein>
<dbReference type="EMBL" id="CVRI01000043">
    <property type="protein sequence ID" value="CRK95866.1"/>
    <property type="molecule type" value="Genomic_DNA"/>
</dbReference>
<comment type="subcellular location">
    <subcellularLocation>
        <location evidence="2">Cytoplasm</location>
        <location evidence="2">Cytosol</location>
    </subcellularLocation>
    <subcellularLocation>
        <location evidence="1">Cytoplasmic vesicle</location>
        <location evidence="1">Autophagosome</location>
    </subcellularLocation>
    <subcellularLocation>
        <location evidence="10">Nucleus</location>
        <location evidence="10">Nuclear body</location>
    </subcellularLocation>
</comment>
<dbReference type="PANTHER" id="PTHR31671:SF3">
    <property type="entry name" value="DIABETES AND OBESITY REGULATED, ISOFORM G"/>
    <property type="match status" value="1"/>
</dbReference>
<feature type="compositionally biased region" description="Basic residues" evidence="11">
    <location>
        <begin position="190"/>
        <end position="201"/>
    </location>
</feature>
<dbReference type="InterPro" id="IPR029431">
    <property type="entry name" value="TP53INP"/>
</dbReference>
<evidence type="ECO:0000256" key="6">
    <source>
        <dbReference type="ARBA" id="ARBA00023159"/>
    </source>
</evidence>
<keyword evidence="9" id="KW-0968">Cytoplasmic vesicle</keyword>